<dbReference type="InterPro" id="IPR018541">
    <property type="entry name" value="Ftsk_gamma"/>
</dbReference>
<name>A0A0J5FPF9_9GAMM</name>
<evidence type="ECO:0000313" key="2">
    <source>
        <dbReference type="EMBL" id="KMJ43989.1"/>
    </source>
</evidence>
<accession>A0A0J5FPF9</accession>
<dbReference type="PATRIC" id="fig|880157.4.peg.3577"/>
<comment type="caution">
    <text evidence="2">The sequence shown here is derived from an EMBL/GenBank/DDBJ whole genome shotgun (WGS) entry which is preliminary data.</text>
</comment>
<feature type="domain" description="FtsK gamma" evidence="1">
    <location>
        <begin position="7"/>
        <end position="72"/>
    </location>
</feature>
<organism evidence="2 3">
    <name type="scientific">Xenorhabdus khoisanae</name>
    <dbReference type="NCBI Taxonomy" id="880157"/>
    <lineage>
        <taxon>Bacteria</taxon>
        <taxon>Pseudomonadati</taxon>
        <taxon>Pseudomonadota</taxon>
        <taxon>Gammaproteobacteria</taxon>
        <taxon>Enterobacterales</taxon>
        <taxon>Morganellaceae</taxon>
        <taxon>Xenorhabdus</taxon>
    </lineage>
</organism>
<dbReference type="InterPro" id="IPR036390">
    <property type="entry name" value="WH_DNA-bd_sf"/>
</dbReference>
<reference evidence="2 3" key="1">
    <citation type="submission" date="2015-06" db="EMBL/GenBank/DDBJ databases">
        <title>Draft Whole-Genome Sequence of the Entomopathogenic Bacterium Xenorhabdus khoisanae.</title>
        <authorList>
            <person name="Naidoo S."/>
            <person name="Featherston J."/>
            <person name="Gray V.M."/>
        </authorList>
    </citation>
    <scope>NUCLEOTIDE SEQUENCE [LARGE SCALE GENOMIC DNA]</scope>
    <source>
        <strain evidence="2 3">MCB</strain>
    </source>
</reference>
<dbReference type="InterPro" id="IPR036388">
    <property type="entry name" value="WH-like_DNA-bd_sf"/>
</dbReference>
<evidence type="ECO:0000313" key="3">
    <source>
        <dbReference type="Proteomes" id="UP000036277"/>
    </source>
</evidence>
<dbReference type="EMBL" id="LFCV01000129">
    <property type="protein sequence ID" value="KMJ43989.1"/>
    <property type="molecule type" value="Genomic_DNA"/>
</dbReference>
<dbReference type="Proteomes" id="UP000036277">
    <property type="component" value="Unassembled WGS sequence"/>
</dbReference>
<protein>
    <recommendedName>
        <fullName evidence="1">FtsK gamma domain-containing protein</fullName>
    </recommendedName>
</protein>
<dbReference type="AlphaFoldDB" id="A0A0J5FPF9"/>
<keyword evidence="3" id="KW-1185">Reference proteome</keyword>
<sequence>MVMKSKSLGLDPLYWQAVDFVVKKNCVSIEEIQREFDIEWQRANRLINELELTGVISGSDYDGNRNVFGFPTRLEWREVSSGKDNEDYFSRDRYTNVLKLDKGKAVIYQDFYNRGFSEKPEFIIDIHDDLDKYSSVNLGSVDERLKHAYLSSYWSRETIVAFHYDEEISTLFIDVDLPEIEDTPVSNGERLKTAEEYFHDYARHVHAVILRVSGIAFRVCPEVQFVVTAGYSQIFNHDTGNEDDRYLINSRLNREKFERLPIKNIAKCDPIQYLSGFDVLVNMSNNNKMNAIELRW</sequence>
<evidence type="ECO:0000259" key="1">
    <source>
        <dbReference type="SMART" id="SM00843"/>
    </source>
</evidence>
<dbReference type="SMART" id="SM00843">
    <property type="entry name" value="Ftsk_gamma"/>
    <property type="match status" value="1"/>
</dbReference>
<proteinExistence type="predicted"/>
<dbReference type="SUPFAM" id="SSF46785">
    <property type="entry name" value="Winged helix' DNA-binding domain"/>
    <property type="match status" value="1"/>
</dbReference>
<dbReference type="Gene3D" id="1.10.10.10">
    <property type="entry name" value="Winged helix-like DNA-binding domain superfamily/Winged helix DNA-binding domain"/>
    <property type="match status" value="1"/>
</dbReference>
<gene>
    <name evidence="2" type="ORF">AB204_16700</name>
</gene>
<dbReference type="Pfam" id="PF09397">
    <property type="entry name" value="FtsK_gamma"/>
    <property type="match status" value="1"/>
</dbReference>